<comment type="caution">
    <text evidence="1">The sequence shown here is derived from an EMBL/GenBank/DDBJ whole genome shotgun (WGS) entry which is preliminary data.</text>
</comment>
<protein>
    <submittedName>
        <fullName evidence="1">Uncharacterized protein</fullName>
    </submittedName>
</protein>
<accession>A0A4Y2EPK1</accession>
<sequence length="169" mass="19501">MAESNLKGVATRDEQLLDGHKVIYKFKVYRLDNIERMFYPLVYDTQCLTIPTSLEIELKCERVPEANNSYTFSFKLKRKDSSDHRVKTSIFVSFYDVHDTHVFYPISSNRDRMVHDDELLCTLDNIQPSMLSEVVAVEVTIAVQNCHTGTWQCASKVNTDKNSINLSKL</sequence>
<dbReference type="AlphaFoldDB" id="A0A4Y2EPK1"/>
<organism evidence="1 2">
    <name type="scientific">Araneus ventricosus</name>
    <name type="common">Orbweaver spider</name>
    <name type="synonym">Epeira ventricosa</name>
    <dbReference type="NCBI Taxonomy" id="182803"/>
    <lineage>
        <taxon>Eukaryota</taxon>
        <taxon>Metazoa</taxon>
        <taxon>Ecdysozoa</taxon>
        <taxon>Arthropoda</taxon>
        <taxon>Chelicerata</taxon>
        <taxon>Arachnida</taxon>
        <taxon>Araneae</taxon>
        <taxon>Araneomorphae</taxon>
        <taxon>Entelegynae</taxon>
        <taxon>Araneoidea</taxon>
        <taxon>Araneidae</taxon>
        <taxon>Araneus</taxon>
    </lineage>
</organism>
<proteinExistence type="predicted"/>
<name>A0A4Y2EPK1_ARAVE</name>
<reference evidence="1 2" key="1">
    <citation type="journal article" date="2019" name="Sci. Rep.">
        <title>Orb-weaving spider Araneus ventricosus genome elucidates the spidroin gene catalogue.</title>
        <authorList>
            <person name="Kono N."/>
            <person name="Nakamura H."/>
            <person name="Ohtoshi R."/>
            <person name="Moran D.A.P."/>
            <person name="Shinohara A."/>
            <person name="Yoshida Y."/>
            <person name="Fujiwara M."/>
            <person name="Mori M."/>
            <person name="Tomita M."/>
            <person name="Arakawa K."/>
        </authorList>
    </citation>
    <scope>NUCLEOTIDE SEQUENCE [LARGE SCALE GENOMIC DNA]</scope>
</reference>
<evidence type="ECO:0000313" key="1">
    <source>
        <dbReference type="EMBL" id="GBM30098.1"/>
    </source>
</evidence>
<dbReference type="EMBL" id="BGPR01000652">
    <property type="protein sequence ID" value="GBM30098.1"/>
    <property type="molecule type" value="Genomic_DNA"/>
</dbReference>
<keyword evidence="2" id="KW-1185">Reference proteome</keyword>
<dbReference type="Proteomes" id="UP000499080">
    <property type="component" value="Unassembled WGS sequence"/>
</dbReference>
<gene>
    <name evidence="1" type="ORF">AVEN_78501_1</name>
</gene>
<evidence type="ECO:0000313" key="2">
    <source>
        <dbReference type="Proteomes" id="UP000499080"/>
    </source>
</evidence>